<dbReference type="Proteomes" id="UP001140272">
    <property type="component" value="Unassembled WGS sequence"/>
</dbReference>
<evidence type="ECO:0000313" key="2">
    <source>
        <dbReference type="EMBL" id="ULP37170.1"/>
    </source>
</evidence>
<dbReference type="EMBL" id="CP092427">
    <property type="protein sequence ID" value="ULP37170.1"/>
    <property type="molecule type" value="Genomic_DNA"/>
</dbReference>
<keyword evidence="3" id="KW-1185">Reference proteome</keyword>
<reference evidence="2" key="3">
    <citation type="submission" date="2022-08" db="EMBL/GenBank/DDBJ databases">
        <title>Whole genome sequencing of non-tuberculosis mycobacteria type-strains.</title>
        <authorList>
            <person name="Igarashi Y."/>
            <person name="Osugi A."/>
            <person name="Mitarai S."/>
        </authorList>
    </citation>
    <scope>NUCLEOTIDE SEQUENCE</scope>
    <source>
        <strain evidence="2">JCM 16372</strain>
    </source>
</reference>
<name>A0A9X2YG58_9MYCO</name>
<accession>A0A9X2YG58</accession>
<evidence type="ECO:0000313" key="1">
    <source>
        <dbReference type="EMBL" id="MCV7072081.1"/>
    </source>
</evidence>
<protein>
    <submittedName>
        <fullName evidence="1">Uncharacterized protein</fullName>
    </submittedName>
</protein>
<proteinExistence type="predicted"/>
<dbReference type="AlphaFoldDB" id="A0A9X2YG58"/>
<evidence type="ECO:0000313" key="4">
    <source>
        <dbReference type="Proteomes" id="UP001140272"/>
    </source>
</evidence>
<dbReference type="Proteomes" id="UP001055159">
    <property type="component" value="Chromosome"/>
</dbReference>
<reference evidence="1" key="2">
    <citation type="journal article" date="2022" name="BMC Genomics">
        <title>Comparative genome analysis of mycobacteria focusing on tRNA and non-coding RNA.</title>
        <authorList>
            <person name="Behra P.R.K."/>
            <person name="Pettersson B.M.F."/>
            <person name="Ramesh M."/>
            <person name="Das S."/>
            <person name="Dasgupta S."/>
            <person name="Kirsebom L.A."/>
        </authorList>
    </citation>
    <scope>NUCLEOTIDE SEQUENCE</scope>
    <source>
        <strain evidence="1">DSM 45406</strain>
    </source>
</reference>
<evidence type="ECO:0000313" key="3">
    <source>
        <dbReference type="Proteomes" id="UP001055159"/>
    </source>
</evidence>
<gene>
    <name evidence="1" type="ORF">H7H73_18520</name>
    <name evidence="2" type="ORF">MJO55_01555</name>
</gene>
<dbReference type="EMBL" id="JACKRN010000642">
    <property type="protein sequence ID" value="MCV7072081.1"/>
    <property type="molecule type" value="Genomic_DNA"/>
</dbReference>
<organism evidence="1 4">
    <name type="scientific">Mycolicibacterium rufum</name>
    <dbReference type="NCBI Taxonomy" id="318424"/>
    <lineage>
        <taxon>Bacteria</taxon>
        <taxon>Bacillati</taxon>
        <taxon>Actinomycetota</taxon>
        <taxon>Actinomycetes</taxon>
        <taxon>Mycobacteriales</taxon>
        <taxon>Mycobacteriaceae</taxon>
        <taxon>Mycolicibacterium</taxon>
    </lineage>
</organism>
<dbReference type="RefSeq" id="WP_043404203.1">
    <property type="nucleotide sequence ID" value="NZ_CP092427.2"/>
</dbReference>
<reference evidence="1" key="1">
    <citation type="submission" date="2020-07" db="EMBL/GenBank/DDBJ databases">
        <authorList>
            <person name="Pettersson B.M.F."/>
            <person name="Behra P.R.K."/>
            <person name="Ramesh M."/>
            <person name="Das S."/>
            <person name="Dasgupta S."/>
            <person name="Kirsebom L.A."/>
        </authorList>
    </citation>
    <scope>NUCLEOTIDE SEQUENCE</scope>
    <source>
        <strain evidence="1">DSM 45406</strain>
    </source>
</reference>
<sequence>MVDDDTVREFFRDDEGYLEWLAAHPDGYVINISAAFNTKDARLHHARCHTINGRPSRGEHWTDPYRKVCAAELVTLDDWVADRRMQSVAECGTCRPNHATSRPIAVQPSAKRFLPPSTEGHYFVHGPTTDEASVQAWATDYVRFERLPPWQRELRQEIGDRCRQLDPVPGQVLHATFFGPKFPNADVENLVLYNIGTFNPAGSNGIRFEYGHAEPRSSNEIEWAFSYRYALGPRSDGFSHWHKGRSIASFDWTDLGHFRSEKQLAQVWLALWRAQTSQCMMQSDPNAPFGIRVEVRPPEHRKPVWSGLMKGIIDGVICAFQAHGSPVDPEVLGRLADSLRTDPGEIEKYLLDRSRSVLGLRPRLVSRFKSGVKWDPSDHLCVAGELLAAEDASADGSWAIKGELFEVLR</sequence>